<dbReference type="AlphaFoldDB" id="A0A9D1KED4"/>
<dbReference type="GO" id="GO:0000156">
    <property type="term" value="F:phosphorelay response regulator activity"/>
    <property type="evidence" value="ECO:0007669"/>
    <property type="project" value="TreeGrafter"/>
</dbReference>
<evidence type="ECO:0000256" key="1">
    <source>
        <dbReference type="ARBA" id="ARBA00022553"/>
    </source>
</evidence>
<dbReference type="Gene3D" id="1.10.10.10">
    <property type="entry name" value="Winged helix-like DNA-binding domain superfamily/Winged helix DNA-binding domain"/>
    <property type="match status" value="1"/>
</dbReference>
<evidence type="ECO:0000259" key="8">
    <source>
        <dbReference type="PROSITE" id="PS50110"/>
    </source>
</evidence>
<dbReference type="Proteomes" id="UP000886722">
    <property type="component" value="Unassembled WGS sequence"/>
</dbReference>
<evidence type="ECO:0000259" key="9">
    <source>
        <dbReference type="PROSITE" id="PS51755"/>
    </source>
</evidence>
<dbReference type="PANTHER" id="PTHR48111:SF22">
    <property type="entry name" value="REGULATOR OF RPOS"/>
    <property type="match status" value="1"/>
</dbReference>
<name>A0A9D1KED4_9BACT</name>
<evidence type="ECO:0000256" key="4">
    <source>
        <dbReference type="ARBA" id="ARBA00023125"/>
    </source>
</evidence>
<dbReference type="InterPro" id="IPR011006">
    <property type="entry name" value="CheY-like_superfamily"/>
</dbReference>
<dbReference type="PANTHER" id="PTHR48111">
    <property type="entry name" value="REGULATOR OF RPOS"/>
    <property type="match status" value="1"/>
</dbReference>
<keyword evidence="1 6" id="KW-0597">Phosphoprotein</keyword>
<evidence type="ECO:0000313" key="11">
    <source>
        <dbReference type="Proteomes" id="UP000886722"/>
    </source>
</evidence>
<organism evidence="10 11">
    <name type="scientific">Candidatus Caccoplasma intestinavium</name>
    <dbReference type="NCBI Taxonomy" id="2840716"/>
    <lineage>
        <taxon>Bacteria</taxon>
        <taxon>Pseudomonadati</taxon>
        <taxon>Bacteroidota</taxon>
        <taxon>Bacteroidia</taxon>
        <taxon>Bacteroidales</taxon>
        <taxon>Bacteroidaceae</taxon>
        <taxon>Bacteroidaceae incertae sedis</taxon>
        <taxon>Candidatus Caccoplasma</taxon>
    </lineage>
</organism>
<keyword evidence="3" id="KW-0805">Transcription regulation</keyword>
<dbReference type="SMART" id="SM00448">
    <property type="entry name" value="REC"/>
    <property type="match status" value="1"/>
</dbReference>
<comment type="caution">
    <text evidence="10">The sequence shown here is derived from an EMBL/GenBank/DDBJ whole genome shotgun (WGS) entry which is preliminary data.</text>
</comment>
<proteinExistence type="predicted"/>
<gene>
    <name evidence="10" type="ORF">IAD06_08760</name>
</gene>
<dbReference type="GO" id="GO:0032993">
    <property type="term" value="C:protein-DNA complex"/>
    <property type="evidence" value="ECO:0007669"/>
    <property type="project" value="TreeGrafter"/>
</dbReference>
<evidence type="ECO:0000313" key="10">
    <source>
        <dbReference type="EMBL" id="HIT40106.1"/>
    </source>
</evidence>
<reference evidence="10" key="1">
    <citation type="submission" date="2020-10" db="EMBL/GenBank/DDBJ databases">
        <authorList>
            <person name="Gilroy R."/>
        </authorList>
    </citation>
    <scope>NUCLEOTIDE SEQUENCE</scope>
    <source>
        <strain evidence="10">21143</strain>
    </source>
</reference>
<dbReference type="Pfam" id="PF00072">
    <property type="entry name" value="Response_reg"/>
    <property type="match status" value="1"/>
</dbReference>
<dbReference type="SMART" id="SM00862">
    <property type="entry name" value="Trans_reg_C"/>
    <property type="match status" value="1"/>
</dbReference>
<evidence type="ECO:0000256" key="2">
    <source>
        <dbReference type="ARBA" id="ARBA00023012"/>
    </source>
</evidence>
<evidence type="ECO:0000256" key="7">
    <source>
        <dbReference type="PROSITE-ProRule" id="PRU01091"/>
    </source>
</evidence>
<dbReference type="PROSITE" id="PS51755">
    <property type="entry name" value="OMPR_PHOB"/>
    <property type="match status" value="1"/>
</dbReference>
<dbReference type="GO" id="GO:0000976">
    <property type="term" value="F:transcription cis-regulatory region binding"/>
    <property type="evidence" value="ECO:0007669"/>
    <property type="project" value="TreeGrafter"/>
</dbReference>
<dbReference type="InterPro" id="IPR001867">
    <property type="entry name" value="OmpR/PhoB-type_DNA-bd"/>
</dbReference>
<dbReference type="GO" id="GO:0005829">
    <property type="term" value="C:cytosol"/>
    <property type="evidence" value="ECO:0007669"/>
    <property type="project" value="TreeGrafter"/>
</dbReference>
<feature type="modified residue" description="4-aspartylphosphate" evidence="6">
    <location>
        <position position="51"/>
    </location>
</feature>
<dbReference type="InterPro" id="IPR001789">
    <property type="entry name" value="Sig_transdc_resp-reg_receiver"/>
</dbReference>
<keyword evidence="2" id="KW-0902">Two-component regulatory system</keyword>
<evidence type="ECO:0000256" key="3">
    <source>
        <dbReference type="ARBA" id="ARBA00023015"/>
    </source>
</evidence>
<dbReference type="SUPFAM" id="SSF52172">
    <property type="entry name" value="CheY-like"/>
    <property type="match status" value="1"/>
</dbReference>
<dbReference type="Gene3D" id="6.10.250.690">
    <property type="match status" value="1"/>
</dbReference>
<accession>A0A9D1KED4</accession>
<evidence type="ECO:0000256" key="6">
    <source>
        <dbReference type="PROSITE-ProRule" id="PRU00169"/>
    </source>
</evidence>
<reference evidence="10" key="2">
    <citation type="journal article" date="2021" name="PeerJ">
        <title>Extensive microbial diversity within the chicken gut microbiome revealed by metagenomics and culture.</title>
        <authorList>
            <person name="Gilroy R."/>
            <person name="Ravi A."/>
            <person name="Getino M."/>
            <person name="Pursley I."/>
            <person name="Horton D.L."/>
            <person name="Alikhan N.F."/>
            <person name="Baker D."/>
            <person name="Gharbi K."/>
            <person name="Hall N."/>
            <person name="Watson M."/>
            <person name="Adriaenssens E.M."/>
            <person name="Foster-Nyarko E."/>
            <person name="Jarju S."/>
            <person name="Secka A."/>
            <person name="Antonio M."/>
            <person name="Oren A."/>
            <person name="Chaudhuri R.R."/>
            <person name="La Ragione R."/>
            <person name="Hildebrand F."/>
            <person name="Pallen M.J."/>
        </authorList>
    </citation>
    <scope>NUCLEOTIDE SEQUENCE</scope>
    <source>
        <strain evidence="10">21143</strain>
    </source>
</reference>
<dbReference type="Pfam" id="PF00486">
    <property type="entry name" value="Trans_reg_C"/>
    <property type="match status" value="1"/>
</dbReference>
<evidence type="ECO:0000256" key="5">
    <source>
        <dbReference type="ARBA" id="ARBA00023163"/>
    </source>
</evidence>
<dbReference type="InterPro" id="IPR036388">
    <property type="entry name" value="WH-like_DNA-bd_sf"/>
</dbReference>
<keyword evidence="5" id="KW-0804">Transcription</keyword>
<feature type="DNA-binding region" description="OmpR/PhoB-type" evidence="7">
    <location>
        <begin position="124"/>
        <end position="224"/>
    </location>
</feature>
<dbReference type="EMBL" id="DVKT01000065">
    <property type="protein sequence ID" value="HIT40106.1"/>
    <property type="molecule type" value="Genomic_DNA"/>
</dbReference>
<dbReference type="PROSITE" id="PS50110">
    <property type="entry name" value="RESPONSE_REGULATORY"/>
    <property type="match status" value="1"/>
</dbReference>
<protein>
    <submittedName>
        <fullName evidence="10">Response regulator transcription factor</fullName>
    </submittedName>
</protein>
<dbReference type="InterPro" id="IPR039420">
    <property type="entry name" value="WalR-like"/>
</dbReference>
<keyword evidence="4 7" id="KW-0238">DNA-binding</keyword>
<sequence length="228" mass="26005">MKILIIEDEPSLREIMSRALREDGYIVENASTYTEADSKIAGYTYDCILLDIMLPDGNGLKLLEHLKELRKRDNVIIISARDSLEDKILGLELGADDYLPKPFHTAELKARIKSVVRRSRNDGNIDIILGNVSLDPESRRVKIAGKEIELLKKEFDILRFFMQRPNHVVDKSVLAEAVWGDHADQADNFHFVYAQMKNLRRKLSESGADIEIKSVYGFGYKLTPPETE</sequence>
<dbReference type="CDD" id="cd00383">
    <property type="entry name" value="trans_reg_C"/>
    <property type="match status" value="1"/>
</dbReference>
<feature type="domain" description="Response regulatory" evidence="8">
    <location>
        <begin position="2"/>
        <end position="116"/>
    </location>
</feature>
<feature type="domain" description="OmpR/PhoB-type" evidence="9">
    <location>
        <begin position="124"/>
        <end position="224"/>
    </location>
</feature>
<dbReference type="GO" id="GO:0006355">
    <property type="term" value="P:regulation of DNA-templated transcription"/>
    <property type="evidence" value="ECO:0007669"/>
    <property type="project" value="InterPro"/>
</dbReference>
<dbReference type="Gene3D" id="3.40.50.2300">
    <property type="match status" value="1"/>
</dbReference>